<feature type="region of interest" description="Disordered" evidence="1">
    <location>
        <begin position="1"/>
        <end position="105"/>
    </location>
</feature>
<dbReference type="VEuPathDB" id="CryptoDB:Cvel_11877"/>
<feature type="region of interest" description="Disordered" evidence="1">
    <location>
        <begin position="376"/>
        <end position="395"/>
    </location>
</feature>
<accession>A0A0G4I895</accession>
<evidence type="ECO:0000313" key="2">
    <source>
        <dbReference type="EMBL" id="CEM53316.1"/>
    </source>
</evidence>
<dbReference type="EMBL" id="CDMZ01005625">
    <property type="protein sequence ID" value="CEM53316.1"/>
    <property type="molecule type" value="Genomic_DNA"/>
</dbReference>
<feature type="compositionally biased region" description="Basic and acidic residues" evidence="1">
    <location>
        <begin position="61"/>
        <end position="90"/>
    </location>
</feature>
<evidence type="ECO:0000256" key="1">
    <source>
        <dbReference type="SAM" id="MobiDB-lite"/>
    </source>
</evidence>
<organism evidence="2">
    <name type="scientific">Chromera velia CCMP2878</name>
    <dbReference type="NCBI Taxonomy" id="1169474"/>
    <lineage>
        <taxon>Eukaryota</taxon>
        <taxon>Sar</taxon>
        <taxon>Alveolata</taxon>
        <taxon>Colpodellida</taxon>
        <taxon>Chromeraceae</taxon>
        <taxon>Chromera</taxon>
    </lineage>
</organism>
<sequence>MGKYERWVKKKGDKKGKENGQRGQERSSSSSGGGRQRQNIPPPPPVDKMAYAFAQAFLQKVGKEQQKGAYNRDRQQASQGPRRERAKLATENEGENSQPGQEESLEDFIRRFTGAIVTDHENREGVNGSYEYARMASDSSPALTVSRPVPKSVVSLRMDTECTFTLLLLSVVSPYIIKRWPYVSRYSEAFGKREGGGTVTTERALVLLEVPLFSGGTAVVPIVGNLTDRPSRSDRCSFFNSPCRSFLGESCSPDRHRGGDMGPPHAVPPECCVEVLHRSHHEGAPAAAVGGLRGRCALVSVSGRLRPVECGQPTLTGQVPVSSLSVGEGGLVLSRSLGLDDTRNTQRVVGNRISNVFDLQKVGREERVPQNILNVLNGAQSGGEGGQGDDGGAAQGEGVNFLSASSFSPSCDFSSVCSARLFSFECRGHGTEVVEKCQKADSKPDCLTVESEVGKTHKKAEWKEVKDGKFNDAGDREIGKWVSFQSLGEELPATG</sequence>
<feature type="compositionally biased region" description="Basic and acidic residues" evidence="1">
    <location>
        <begin position="15"/>
        <end position="25"/>
    </location>
</feature>
<dbReference type="AlphaFoldDB" id="A0A0G4I895"/>
<protein>
    <submittedName>
        <fullName evidence="2">Uncharacterized protein</fullName>
    </submittedName>
</protein>
<proteinExistence type="predicted"/>
<name>A0A0G4I895_9ALVE</name>
<gene>
    <name evidence="2" type="ORF">Cvel_11877</name>
</gene>
<feature type="compositionally biased region" description="Gly residues" evidence="1">
    <location>
        <begin position="380"/>
        <end position="395"/>
    </location>
</feature>
<reference evidence="2" key="1">
    <citation type="submission" date="2014-11" db="EMBL/GenBank/DDBJ databases">
        <authorList>
            <person name="Otto D Thomas"/>
            <person name="Naeem Raeece"/>
        </authorList>
    </citation>
    <scope>NUCLEOTIDE SEQUENCE</scope>
</reference>